<protein>
    <submittedName>
        <fullName evidence="2">Uncharacterized protein</fullName>
    </submittedName>
</protein>
<dbReference type="EMBL" id="JAINUG010002599">
    <property type="protein sequence ID" value="KAJ8347477.1"/>
    <property type="molecule type" value="Genomic_DNA"/>
</dbReference>
<keyword evidence="3" id="KW-1185">Reference proteome</keyword>
<keyword evidence="1" id="KW-1133">Transmembrane helix</keyword>
<keyword evidence="1" id="KW-0812">Transmembrane</keyword>
<feature type="transmembrane region" description="Helical" evidence="1">
    <location>
        <begin position="22"/>
        <end position="53"/>
    </location>
</feature>
<accession>A0AAD7R042</accession>
<gene>
    <name evidence="2" type="ORF">AAFF_G00193280</name>
</gene>
<dbReference type="AlphaFoldDB" id="A0AAD7R042"/>
<organism evidence="2 3">
    <name type="scientific">Aldrovandia affinis</name>
    <dbReference type="NCBI Taxonomy" id="143900"/>
    <lineage>
        <taxon>Eukaryota</taxon>
        <taxon>Metazoa</taxon>
        <taxon>Chordata</taxon>
        <taxon>Craniata</taxon>
        <taxon>Vertebrata</taxon>
        <taxon>Euteleostomi</taxon>
        <taxon>Actinopterygii</taxon>
        <taxon>Neopterygii</taxon>
        <taxon>Teleostei</taxon>
        <taxon>Notacanthiformes</taxon>
        <taxon>Halosauridae</taxon>
        <taxon>Aldrovandia</taxon>
    </lineage>
</organism>
<reference evidence="2" key="1">
    <citation type="journal article" date="2023" name="Science">
        <title>Genome structures resolve the early diversification of teleost fishes.</title>
        <authorList>
            <person name="Parey E."/>
            <person name="Louis A."/>
            <person name="Montfort J."/>
            <person name="Bouchez O."/>
            <person name="Roques C."/>
            <person name="Iampietro C."/>
            <person name="Lluch J."/>
            <person name="Castinel A."/>
            <person name="Donnadieu C."/>
            <person name="Desvignes T."/>
            <person name="Floi Bucao C."/>
            <person name="Jouanno E."/>
            <person name="Wen M."/>
            <person name="Mejri S."/>
            <person name="Dirks R."/>
            <person name="Jansen H."/>
            <person name="Henkel C."/>
            <person name="Chen W.J."/>
            <person name="Zahm M."/>
            <person name="Cabau C."/>
            <person name="Klopp C."/>
            <person name="Thompson A.W."/>
            <person name="Robinson-Rechavi M."/>
            <person name="Braasch I."/>
            <person name="Lecointre G."/>
            <person name="Bobe J."/>
            <person name="Postlethwait J.H."/>
            <person name="Berthelot C."/>
            <person name="Roest Crollius H."/>
            <person name="Guiguen Y."/>
        </authorList>
    </citation>
    <scope>NUCLEOTIDE SEQUENCE</scope>
    <source>
        <strain evidence="2">NC1722</strain>
    </source>
</reference>
<sequence>MAKRDGEANTSDSRPSTDVKRVAILVAVGILFGIILLGIILLGIVVILIFIVVRNCRGKSKTSLWANQRWVLLR</sequence>
<name>A0AAD7R042_9TELE</name>
<evidence type="ECO:0000256" key="1">
    <source>
        <dbReference type="SAM" id="Phobius"/>
    </source>
</evidence>
<proteinExistence type="predicted"/>
<keyword evidence="1" id="KW-0472">Membrane</keyword>
<evidence type="ECO:0000313" key="2">
    <source>
        <dbReference type="EMBL" id="KAJ8347477.1"/>
    </source>
</evidence>
<evidence type="ECO:0000313" key="3">
    <source>
        <dbReference type="Proteomes" id="UP001221898"/>
    </source>
</evidence>
<comment type="caution">
    <text evidence="2">The sequence shown here is derived from an EMBL/GenBank/DDBJ whole genome shotgun (WGS) entry which is preliminary data.</text>
</comment>
<dbReference type="Proteomes" id="UP001221898">
    <property type="component" value="Unassembled WGS sequence"/>
</dbReference>